<dbReference type="GO" id="GO:0030001">
    <property type="term" value="P:metal ion transport"/>
    <property type="evidence" value="ECO:0007669"/>
    <property type="project" value="InterPro"/>
</dbReference>
<feature type="compositionally biased region" description="Basic and acidic residues" evidence="7">
    <location>
        <begin position="30"/>
        <end position="46"/>
    </location>
</feature>
<dbReference type="GO" id="GO:0046872">
    <property type="term" value="F:metal ion binding"/>
    <property type="evidence" value="ECO:0007669"/>
    <property type="project" value="UniProtKB-KW"/>
</dbReference>
<dbReference type="HOGENOM" id="CLU_016838_1_1_9"/>
<reference evidence="9 10" key="2">
    <citation type="submission" date="2007-09" db="EMBL/GenBank/DDBJ databases">
        <authorList>
            <person name="Fulton L."/>
            <person name="Clifton S."/>
            <person name="Fulton B."/>
            <person name="Xu J."/>
            <person name="Minx P."/>
            <person name="Pepin K.H."/>
            <person name="Johnson M."/>
            <person name="Thiruvilangam P."/>
            <person name="Bhonagiri V."/>
            <person name="Nash W.E."/>
            <person name="Mardis E.R."/>
            <person name="Wilson R.K."/>
        </authorList>
    </citation>
    <scope>NUCLEOTIDE SEQUENCE [LARGE SCALE GENOMIC DNA]</scope>
    <source>
        <strain evidence="9 10">ATCC 33270</strain>
    </source>
</reference>
<evidence type="ECO:0000256" key="8">
    <source>
        <dbReference type="SAM" id="SignalP"/>
    </source>
</evidence>
<protein>
    <submittedName>
        <fullName evidence="9">ABC transporter, substrate-binding protein</fullName>
    </submittedName>
</protein>
<evidence type="ECO:0000256" key="5">
    <source>
        <dbReference type="RuleBase" id="RU003512"/>
    </source>
</evidence>
<evidence type="ECO:0000256" key="4">
    <source>
        <dbReference type="ARBA" id="ARBA00022729"/>
    </source>
</evidence>
<dbReference type="Gene3D" id="3.40.50.1980">
    <property type="entry name" value="Nitrogenase molybdenum iron protein domain"/>
    <property type="match status" value="2"/>
</dbReference>
<dbReference type="PRINTS" id="PR00691">
    <property type="entry name" value="ADHESINB"/>
</dbReference>
<comment type="subcellular location">
    <subcellularLocation>
        <location evidence="1">Cell envelope</location>
    </subcellularLocation>
</comment>
<evidence type="ECO:0000256" key="3">
    <source>
        <dbReference type="ARBA" id="ARBA00022723"/>
    </source>
</evidence>
<feature type="signal peptide" evidence="8">
    <location>
        <begin position="1"/>
        <end position="25"/>
    </location>
</feature>
<comment type="caution">
    <text evidence="9">The sequence shown here is derived from an EMBL/GenBank/DDBJ whole genome shotgun (WGS) entry which is preliminary data.</text>
</comment>
<accession>A8SL51</accession>
<dbReference type="Proteomes" id="UP000003162">
    <property type="component" value="Unassembled WGS sequence"/>
</dbReference>
<dbReference type="Pfam" id="PF01297">
    <property type="entry name" value="ZnuA"/>
    <property type="match status" value="1"/>
</dbReference>
<feature type="coiled-coil region" evidence="6">
    <location>
        <begin position="172"/>
        <end position="206"/>
    </location>
</feature>
<dbReference type="PANTHER" id="PTHR42953:SF1">
    <property type="entry name" value="METAL-BINDING PROTEIN HI_0362-RELATED"/>
    <property type="match status" value="1"/>
</dbReference>
<dbReference type="PRINTS" id="PR00690">
    <property type="entry name" value="ADHESNFAMILY"/>
</dbReference>
<keyword evidence="3" id="KW-0479">Metal-binding</keyword>
<sequence>MFRREKMRKKIILLLALVLSVGVLGACTKKDDSKNKEGEKKTEQKTSKKKVVATSTMLTDLVKQIGGDNFEVEGMMKAGVDPHLYKPTAGDVEKLEKADVVVVNGLHLEGQMGEILQGLEKQNKNVVTAAKNIPSDRLLPWDEEGAGPNDPHIWFSVKNWKIAAKNVAEGLKKADSSKAEEIDKNLAKYEKELDELSDYIKKKVSELPENQRVLVTAHDAFNYFAKEFGFKVEAIQGISTESEASAADIKKLSDFLVKTKIKAVFVESSVPKKTIESLVESCKAKGHNVKIGGELYSDSLGDDNTKENTYISMFKYNIDTIVDALK</sequence>
<evidence type="ECO:0000256" key="1">
    <source>
        <dbReference type="ARBA" id="ARBA00004196"/>
    </source>
</evidence>
<dbReference type="InterPro" id="IPR006127">
    <property type="entry name" value="ZnuA-like"/>
</dbReference>
<keyword evidence="6" id="KW-0175">Coiled coil</keyword>
<dbReference type="EMBL" id="ABEE02000016">
    <property type="protein sequence ID" value="EDP24291.1"/>
    <property type="molecule type" value="Genomic_DNA"/>
</dbReference>
<dbReference type="InterPro" id="IPR050492">
    <property type="entry name" value="Bact_metal-bind_prot9"/>
</dbReference>
<evidence type="ECO:0000313" key="10">
    <source>
        <dbReference type="Proteomes" id="UP000003162"/>
    </source>
</evidence>
<dbReference type="SUPFAM" id="SSF53807">
    <property type="entry name" value="Helical backbone' metal receptor"/>
    <property type="match status" value="1"/>
</dbReference>
<evidence type="ECO:0000256" key="2">
    <source>
        <dbReference type="ARBA" id="ARBA00022448"/>
    </source>
</evidence>
<evidence type="ECO:0000256" key="6">
    <source>
        <dbReference type="SAM" id="Coils"/>
    </source>
</evidence>
<keyword evidence="4 8" id="KW-0732">Signal</keyword>
<dbReference type="InterPro" id="IPR006128">
    <property type="entry name" value="Lipoprotein_PsaA-like"/>
</dbReference>
<organism evidence="9 10">
    <name type="scientific">Parvimonas micra ATCC 33270</name>
    <dbReference type="NCBI Taxonomy" id="411465"/>
    <lineage>
        <taxon>Bacteria</taxon>
        <taxon>Bacillati</taxon>
        <taxon>Bacillota</taxon>
        <taxon>Tissierellia</taxon>
        <taxon>Tissierellales</taxon>
        <taxon>Peptoniphilaceae</taxon>
        <taxon>Parvimonas</taxon>
    </lineage>
</organism>
<keyword evidence="2 5" id="KW-0813">Transport</keyword>
<dbReference type="PANTHER" id="PTHR42953">
    <property type="entry name" value="HIGH-AFFINITY ZINC UPTAKE SYSTEM PROTEIN ZNUA-RELATED"/>
    <property type="match status" value="1"/>
</dbReference>
<name>A8SL51_9FIRM</name>
<feature type="region of interest" description="Disordered" evidence="7">
    <location>
        <begin position="30"/>
        <end position="49"/>
    </location>
</feature>
<proteinExistence type="inferred from homology"/>
<reference evidence="9 10" key="1">
    <citation type="submission" date="2007-09" db="EMBL/GenBank/DDBJ databases">
        <title>Draft genome sequence of Peptostreptococcus micros (ATCC 33270).</title>
        <authorList>
            <person name="Sudarsanam P."/>
            <person name="Ley R."/>
            <person name="Guruge J."/>
            <person name="Turnbaugh P.J."/>
            <person name="Mahowald M."/>
            <person name="Liep D."/>
            <person name="Gordon J."/>
        </authorList>
    </citation>
    <scope>NUCLEOTIDE SEQUENCE [LARGE SCALE GENOMIC DNA]</scope>
    <source>
        <strain evidence="9 10">ATCC 33270</strain>
    </source>
</reference>
<dbReference type="AlphaFoldDB" id="A8SL51"/>
<dbReference type="GO" id="GO:0030313">
    <property type="term" value="C:cell envelope"/>
    <property type="evidence" value="ECO:0007669"/>
    <property type="project" value="UniProtKB-SubCell"/>
</dbReference>
<dbReference type="PROSITE" id="PS51257">
    <property type="entry name" value="PROKAR_LIPOPROTEIN"/>
    <property type="match status" value="1"/>
</dbReference>
<dbReference type="GO" id="GO:0007155">
    <property type="term" value="P:cell adhesion"/>
    <property type="evidence" value="ECO:0007669"/>
    <property type="project" value="InterPro"/>
</dbReference>
<gene>
    <name evidence="9" type="ORF">PEPMIC_00873</name>
</gene>
<evidence type="ECO:0000313" key="9">
    <source>
        <dbReference type="EMBL" id="EDP24291.1"/>
    </source>
</evidence>
<comment type="similarity">
    <text evidence="5">Belongs to the bacterial solute-binding protein 9 family.</text>
</comment>
<evidence type="ECO:0000256" key="7">
    <source>
        <dbReference type="SAM" id="MobiDB-lite"/>
    </source>
</evidence>
<dbReference type="eggNOG" id="COG0803">
    <property type="taxonomic scope" value="Bacteria"/>
</dbReference>
<feature type="chain" id="PRO_5038431424" evidence="8">
    <location>
        <begin position="26"/>
        <end position="326"/>
    </location>
</feature>
<dbReference type="InterPro" id="IPR006129">
    <property type="entry name" value="AdhesinB"/>
</dbReference>